<evidence type="ECO:0000313" key="3">
    <source>
        <dbReference type="Proteomes" id="UP000053259"/>
    </source>
</evidence>
<protein>
    <submittedName>
        <fullName evidence="2">Uncharacterized protein</fullName>
    </submittedName>
</protein>
<evidence type="ECO:0000313" key="2">
    <source>
        <dbReference type="EMBL" id="KIW03923.1"/>
    </source>
</evidence>
<dbReference type="GeneID" id="27312737"/>
<gene>
    <name evidence="2" type="ORF">PV09_04764</name>
</gene>
<dbReference type="AlphaFoldDB" id="A0A0D2AAX0"/>
<proteinExistence type="predicted"/>
<reference evidence="2 3" key="1">
    <citation type="submission" date="2015-01" db="EMBL/GenBank/DDBJ databases">
        <title>The Genome Sequence of Ochroconis gallopava CBS43764.</title>
        <authorList>
            <consortium name="The Broad Institute Genomics Platform"/>
            <person name="Cuomo C."/>
            <person name="de Hoog S."/>
            <person name="Gorbushina A."/>
            <person name="Stielow B."/>
            <person name="Teixiera M."/>
            <person name="Abouelleil A."/>
            <person name="Chapman S.B."/>
            <person name="Priest M."/>
            <person name="Young S.K."/>
            <person name="Wortman J."/>
            <person name="Nusbaum C."/>
            <person name="Birren B."/>
        </authorList>
    </citation>
    <scope>NUCLEOTIDE SEQUENCE [LARGE SCALE GENOMIC DNA]</scope>
    <source>
        <strain evidence="2 3">CBS 43764</strain>
    </source>
</reference>
<dbReference type="VEuPathDB" id="FungiDB:PV09_04764"/>
<dbReference type="HOGENOM" id="CLU_2135450_0_0_1"/>
<dbReference type="RefSeq" id="XP_016213792.1">
    <property type="nucleotide sequence ID" value="XM_016358174.1"/>
</dbReference>
<sequence>MALSRIPWLPEGSLAAWTNVTSRSSAPIRDAARSCGITLTKRNVMAWVDEDLLVLEHSGQPPTAHSSMHKQRHRRPDGIFHCQTPASPPKWCESHTIDDFAVAELSVLDLVHG</sequence>
<accession>A0A0D2AAX0</accession>
<feature type="region of interest" description="Disordered" evidence="1">
    <location>
        <begin position="58"/>
        <end position="80"/>
    </location>
</feature>
<dbReference type="InParanoid" id="A0A0D2AAX0"/>
<name>A0A0D2AAX0_9PEZI</name>
<evidence type="ECO:0000256" key="1">
    <source>
        <dbReference type="SAM" id="MobiDB-lite"/>
    </source>
</evidence>
<dbReference type="Proteomes" id="UP000053259">
    <property type="component" value="Unassembled WGS sequence"/>
</dbReference>
<organism evidence="2 3">
    <name type="scientific">Verruconis gallopava</name>
    <dbReference type="NCBI Taxonomy" id="253628"/>
    <lineage>
        <taxon>Eukaryota</taxon>
        <taxon>Fungi</taxon>
        <taxon>Dikarya</taxon>
        <taxon>Ascomycota</taxon>
        <taxon>Pezizomycotina</taxon>
        <taxon>Dothideomycetes</taxon>
        <taxon>Pleosporomycetidae</taxon>
        <taxon>Venturiales</taxon>
        <taxon>Sympoventuriaceae</taxon>
        <taxon>Verruconis</taxon>
    </lineage>
</organism>
<keyword evidence="3" id="KW-1185">Reference proteome</keyword>
<dbReference type="EMBL" id="KN847542">
    <property type="protein sequence ID" value="KIW03923.1"/>
    <property type="molecule type" value="Genomic_DNA"/>
</dbReference>